<evidence type="ECO:0000313" key="5">
    <source>
        <dbReference type="Proteomes" id="UP000293296"/>
    </source>
</evidence>
<dbReference type="InterPro" id="IPR058240">
    <property type="entry name" value="rSAM_sf"/>
</dbReference>
<keyword evidence="2" id="KW-0411">Iron-sulfur</keyword>
<evidence type="ECO:0000313" key="4">
    <source>
        <dbReference type="EMBL" id="QAZ67227.1"/>
    </source>
</evidence>
<reference evidence="4 5" key="1">
    <citation type="submission" date="2018-02" db="EMBL/GenBank/DDBJ databases">
        <title>Genome sequence of Desulfovibrio carbinolicus DSM 3852.</title>
        <authorList>
            <person name="Wilbanks E."/>
            <person name="Skennerton C.T."/>
            <person name="Orphan V.J."/>
        </authorList>
    </citation>
    <scope>NUCLEOTIDE SEQUENCE [LARGE SCALE GENOMIC DNA]</scope>
    <source>
        <strain evidence="4 5">DSM 3852</strain>
    </source>
</reference>
<keyword evidence="2" id="KW-0004">4Fe-4S</keyword>
<dbReference type="InterPro" id="IPR004559">
    <property type="entry name" value="HemW-like"/>
</dbReference>
<dbReference type="SFLD" id="SFLDG01065">
    <property type="entry name" value="anaerobic_coproporphyrinogen-I"/>
    <property type="match status" value="1"/>
</dbReference>
<feature type="domain" description="Radical SAM core" evidence="3">
    <location>
        <begin position="1"/>
        <end position="227"/>
    </location>
</feature>
<dbReference type="NCBIfam" id="TIGR00539">
    <property type="entry name" value="hemN_rel"/>
    <property type="match status" value="1"/>
</dbReference>
<dbReference type="Pfam" id="PF06969">
    <property type="entry name" value="HemN_C"/>
    <property type="match status" value="1"/>
</dbReference>
<dbReference type="EMBL" id="CP026538">
    <property type="protein sequence ID" value="QAZ67227.1"/>
    <property type="molecule type" value="Genomic_DNA"/>
</dbReference>
<keyword evidence="2" id="KW-0949">S-adenosyl-L-methionine</keyword>
<proteinExistence type="inferred from homology"/>
<dbReference type="SFLD" id="SFLDS00029">
    <property type="entry name" value="Radical_SAM"/>
    <property type="match status" value="1"/>
</dbReference>
<dbReference type="SMART" id="SM00729">
    <property type="entry name" value="Elp3"/>
    <property type="match status" value="1"/>
</dbReference>
<accession>A0A4P6HJF3</accession>
<dbReference type="SUPFAM" id="SSF102114">
    <property type="entry name" value="Radical SAM enzymes"/>
    <property type="match status" value="1"/>
</dbReference>
<dbReference type="InterPro" id="IPR006638">
    <property type="entry name" value="Elp3/MiaA/NifB-like_rSAM"/>
</dbReference>
<dbReference type="SFLD" id="SFLDF00562">
    <property type="entry name" value="HemN-like__clustered_with_heat"/>
    <property type="match status" value="1"/>
</dbReference>
<dbReference type="GO" id="GO:0051539">
    <property type="term" value="F:4 iron, 4 sulfur cluster binding"/>
    <property type="evidence" value="ECO:0007669"/>
    <property type="project" value="UniProtKB-UniRule"/>
</dbReference>
<evidence type="ECO:0000256" key="1">
    <source>
        <dbReference type="ARBA" id="ARBA00006100"/>
    </source>
</evidence>
<dbReference type="SFLD" id="SFLDF00288">
    <property type="entry name" value="HemN-like__clustered_with_nucl"/>
    <property type="match status" value="1"/>
</dbReference>
<dbReference type="GO" id="GO:0046872">
    <property type="term" value="F:metal ion binding"/>
    <property type="evidence" value="ECO:0007669"/>
    <property type="project" value="UniProtKB-UniRule"/>
</dbReference>
<dbReference type="InterPro" id="IPR010723">
    <property type="entry name" value="HemN_C"/>
</dbReference>
<dbReference type="PANTHER" id="PTHR13932">
    <property type="entry name" value="COPROPORPHYRINIGEN III OXIDASE"/>
    <property type="match status" value="1"/>
</dbReference>
<dbReference type="GO" id="GO:0005737">
    <property type="term" value="C:cytoplasm"/>
    <property type="evidence" value="ECO:0007669"/>
    <property type="project" value="UniProtKB-SubCell"/>
</dbReference>
<dbReference type="SFLD" id="SFLDG01082">
    <property type="entry name" value="B12-binding_domain_containing"/>
    <property type="match status" value="1"/>
</dbReference>
<dbReference type="CDD" id="cd01335">
    <property type="entry name" value="Radical_SAM"/>
    <property type="match status" value="1"/>
</dbReference>
<keyword evidence="2" id="KW-0479">Metal-binding</keyword>
<dbReference type="InterPro" id="IPR007197">
    <property type="entry name" value="rSAM"/>
</dbReference>
<comment type="function">
    <text evidence="2">Probably acts as a heme chaperone, transferring heme to an unknown acceptor. Binds one molecule of heme per monomer, possibly covalently. Binds 1 [4Fe-4S] cluster. The cluster is coordinated with 3 cysteines and an exchangeable S-adenosyl-L-methionine.</text>
</comment>
<keyword evidence="2" id="KW-0349">Heme</keyword>
<dbReference type="RefSeq" id="WP_129351594.1">
    <property type="nucleotide sequence ID" value="NZ_CP026538.1"/>
</dbReference>
<dbReference type="GO" id="GO:0004109">
    <property type="term" value="F:coproporphyrinogen oxidase activity"/>
    <property type="evidence" value="ECO:0007669"/>
    <property type="project" value="InterPro"/>
</dbReference>
<name>A0A4P6HJF3_9BACT</name>
<dbReference type="InterPro" id="IPR034505">
    <property type="entry name" value="Coproporphyrinogen-III_oxidase"/>
</dbReference>
<dbReference type="KEGG" id="dcb:C3Y92_08275"/>
<dbReference type="OrthoDB" id="9808022at2"/>
<keyword evidence="2" id="KW-0143">Chaperone</keyword>
<dbReference type="GO" id="GO:0006779">
    <property type="term" value="P:porphyrin-containing compound biosynthetic process"/>
    <property type="evidence" value="ECO:0007669"/>
    <property type="project" value="InterPro"/>
</dbReference>
<organism evidence="4 5">
    <name type="scientific">Solidesulfovibrio carbinolicus</name>
    <dbReference type="NCBI Taxonomy" id="296842"/>
    <lineage>
        <taxon>Bacteria</taxon>
        <taxon>Pseudomonadati</taxon>
        <taxon>Thermodesulfobacteriota</taxon>
        <taxon>Desulfovibrionia</taxon>
        <taxon>Desulfovibrionales</taxon>
        <taxon>Desulfovibrionaceae</taxon>
        <taxon>Solidesulfovibrio</taxon>
    </lineage>
</organism>
<keyword evidence="2" id="KW-0408">Iron</keyword>
<dbReference type="Proteomes" id="UP000293296">
    <property type="component" value="Chromosome"/>
</dbReference>
<dbReference type="Pfam" id="PF04055">
    <property type="entry name" value="Radical_SAM"/>
    <property type="match status" value="1"/>
</dbReference>
<sequence length="375" mass="41756">MLLYIHVPFCRSKCRYCAFVSRPLDMAEVEVYATALPLEIRHFGKKLGRPKVETIYFGGGTPTLLPPWALSRILPEITRHFDVHPAVEWTFEGNPDSALDQQYLSILAGAGVNRLSLGVQSFSDAMLKILGRPHDARTAHMAFEAARKAGFANISLDLIWGLPGQREGSWMEDLKAAVRLRPEHLSCYGLTLEPGTPLAASAEAGELELPPDGEQGRMYVHGAEFLEEQGYLQYEISNYARMGFQSRHNSGYWEGRDYLGLGPGAVSTVAGVRHENPRDVRDWAVQAKAGRCGAGGVALSREERIRELVMLSLRTAKGLRLGLYKRLTGIDFLKENEALVTALRQKELVRLSAGHLRLTKNGFLVSNLILERLRF</sequence>
<dbReference type="PANTHER" id="PTHR13932:SF5">
    <property type="entry name" value="RADICAL S-ADENOSYL METHIONINE DOMAIN-CONTAINING PROTEIN 1, MITOCHONDRIAL"/>
    <property type="match status" value="1"/>
</dbReference>
<comment type="subcellular location">
    <subcellularLocation>
        <location evidence="2">Cytoplasm</location>
    </subcellularLocation>
</comment>
<dbReference type="AlphaFoldDB" id="A0A4P6HJF3"/>
<keyword evidence="2" id="KW-0963">Cytoplasm</keyword>
<dbReference type="Gene3D" id="3.30.750.200">
    <property type="match status" value="1"/>
</dbReference>
<evidence type="ECO:0000259" key="3">
    <source>
        <dbReference type="PROSITE" id="PS51918"/>
    </source>
</evidence>
<comment type="similarity">
    <text evidence="1">Belongs to the anaerobic coproporphyrinogen-III oxidase family. HemW subfamily.</text>
</comment>
<gene>
    <name evidence="4" type="ORF">C3Y92_08275</name>
</gene>
<protein>
    <recommendedName>
        <fullName evidence="2">Heme chaperone HemW</fullName>
    </recommendedName>
</protein>
<dbReference type="PROSITE" id="PS51918">
    <property type="entry name" value="RADICAL_SAM"/>
    <property type="match status" value="1"/>
</dbReference>
<evidence type="ECO:0000256" key="2">
    <source>
        <dbReference type="RuleBase" id="RU364116"/>
    </source>
</evidence>
<keyword evidence="5" id="KW-1185">Reference proteome</keyword>